<dbReference type="GO" id="GO:0009055">
    <property type="term" value="F:electron transfer activity"/>
    <property type="evidence" value="ECO:0007669"/>
    <property type="project" value="TreeGrafter"/>
</dbReference>
<dbReference type="PANTHER" id="PTHR38689">
    <property type="entry name" value="SUCCINATE DEHYDROGENASE HYDROPHOBIC MEMBRANE ANCHOR SUBUNIT"/>
    <property type="match status" value="1"/>
</dbReference>
<dbReference type="NCBIfam" id="TIGR02968">
    <property type="entry name" value="succ_dehyd_anc"/>
    <property type="match status" value="1"/>
</dbReference>
<protein>
    <recommendedName>
        <fullName evidence="4 16">Succinate dehydrogenase hydrophobic membrane anchor subunit</fullName>
    </recommendedName>
</protein>
<dbReference type="InterPro" id="IPR014312">
    <property type="entry name" value="Succ_DH_anchor"/>
</dbReference>
<evidence type="ECO:0000256" key="13">
    <source>
        <dbReference type="ARBA" id="ARBA00022989"/>
    </source>
</evidence>
<evidence type="ECO:0000256" key="19">
    <source>
        <dbReference type="SAM" id="Phobius"/>
    </source>
</evidence>
<dbReference type="PANTHER" id="PTHR38689:SF1">
    <property type="entry name" value="SUCCINATE DEHYDROGENASE HYDROPHOBIC MEMBRANE ANCHOR SUBUNIT"/>
    <property type="match status" value="1"/>
</dbReference>
<dbReference type="GO" id="GO:0017004">
    <property type="term" value="P:cytochrome complex assembly"/>
    <property type="evidence" value="ECO:0007669"/>
    <property type="project" value="TreeGrafter"/>
</dbReference>
<evidence type="ECO:0000256" key="15">
    <source>
        <dbReference type="ARBA" id="ARBA00023136"/>
    </source>
</evidence>
<dbReference type="InterPro" id="IPR000701">
    <property type="entry name" value="SuccDH_FuR_B_TM-su"/>
</dbReference>
<evidence type="ECO:0000256" key="3">
    <source>
        <dbReference type="ARBA" id="ARBA00005163"/>
    </source>
</evidence>
<keyword evidence="6 16" id="KW-1003">Cell membrane</keyword>
<dbReference type="InterPro" id="IPR034804">
    <property type="entry name" value="SQR/QFR_C/D"/>
</dbReference>
<dbReference type="SUPFAM" id="SSF81343">
    <property type="entry name" value="Fumarate reductase respiratory complex transmembrane subunits"/>
    <property type="match status" value="1"/>
</dbReference>
<evidence type="ECO:0000256" key="17">
    <source>
        <dbReference type="PIRSR" id="PIRSR000169-1"/>
    </source>
</evidence>
<accession>A0A1G8VEM5</accession>
<keyword evidence="7 16" id="KW-0997">Cell inner membrane</keyword>
<dbReference type="Proteomes" id="UP000199305">
    <property type="component" value="Unassembled WGS sequence"/>
</dbReference>
<feature type="transmembrane region" description="Helical" evidence="19">
    <location>
        <begin position="96"/>
        <end position="116"/>
    </location>
</feature>
<keyword evidence="13 19" id="KW-1133">Transmembrane helix</keyword>
<evidence type="ECO:0000256" key="16">
    <source>
        <dbReference type="PIRNR" id="PIRNR000169"/>
    </source>
</evidence>
<dbReference type="Pfam" id="PF01127">
    <property type="entry name" value="Sdh_cyt"/>
    <property type="match status" value="1"/>
</dbReference>
<dbReference type="EMBL" id="FNFH01000001">
    <property type="protein sequence ID" value="SDJ63580.1"/>
    <property type="molecule type" value="Genomic_DNA"/>
</dbReference>
<evidence type="ECO:0000256" key="7">
    <source>
        <dbReference type="ARBA" id="ARBA00022519"/>
    </source>
</evidence>
<comment type="pathway">
    <text evidence="3 16">Carbohydrate metabolism; tricarboxylic acid cycle.</text>
</comment>
<evidence type="ECO:0000256" key="10">
    <source>
        <dbReference type="ARBA" id="ARBA00022692"/>
    </source>
</evidence>
<dbReference type="STRING" id="658219.SAMN05216212_0500"/>
<comment type="subcellular location">
    <subcellularLocation>
        <location evidence="2 16">Cell inner membrane</location>
        <topology evidence="2 16">Multi-pass membrane protein</topology>
    </subcellularLocation>
</comment>
<evidence type="ECO:0000256" key="8">
    <source>
        <dbReference type="ARBA" id="ARBA00022532"/>
    </source>
</evidence>
<dbReference type="PIRSF" id="PIRSF000169">
    <property type="entry name" value="SDH_D"/>
    <property type="match status" value="1"/>
</dbReference>
<keyword evidence="12 16" id="KW-0249">Electron transport</keyword>
<keyword evidence="14 18" id="KW-0408">Iron</keyword>
<proteinExistence type="predicted"/>
<keyword evidence="11 18" id="KW-0479">Metal-binding</keyword>
<dbReference type="Gene3D" id="1.20.1300.10">
    <property type="entry name" value="Fumarate reductase/succinate dehydrogenase, transmembrane subunit"/>
    <property type="match status" value="1"/>
</dbReference>
<keyword evidence="8 16" id="KW-0816">Tricarboxylic acid cycle</keyword>
<evidence type="ECO:0000256" key="1">
    <source>
        <dbReference type="ARBA" id="ARBA00004050"/>
    </source>
</evidence>
<sequence length="122" mass="13677">MVTTVTSFGRSGVFDWLYQRVTAVVLLAYTLFIVGFIFFSDDFGYQSWSALFAQGWMRIFSLVALLSTLAHAWIGLWSVVTDYITSRTMGGKATVLRVLVQMLLGAVAVYYAVWGIEILWGV</sequence>
<evidence type="ECO:0000256" key="4">
    <source>
        <dbReference type="ARBA" id="ARBA00019425"/>
    </source>
</evidence>
<keyword evidence="21" id="KW-1185">Reference proteome</keyword>
<dbReference type="GO" id="GO:0005886">
    <property type="term" value="C:plasma membrane"/>
    <property type="evidence" value="ECO:0007669"/>
    <property type="project" value="UniProtKB-SubCell"/>
</dbReference>
<name>A0A1G8VEM5_9GAMM</name>
<reference evidence="21" key="1">
    <citation type="submission" date="2016-10" db="EMBL/GenBank/DDBJ databases">
        <authorList>
            <person name="Varghese N."/>
            <person name="Submissions S."/>
        </authorList>
    </citation>
    <scope>NUCLEOTIDE SEQUENCE [LARGE SCALE GENOMIC DNA]</scope>
    <source>
        <strain evidence="21">CGMCC 1.10658</strain>
    </source>
</reference>
<organism evidence="20 21">
    <name type="scientific">Microbulbifer yueqingensis</name>
    <dbReference type="NCBI Taxonomy" id="658219"/>
    <lineage>
        <taxon>Bacteria</taxon>
        <taxon>Pseudomonadati</taxon>
        <taxon>Pseudomonadota</taxon>
        <taxon>Gammaproteobacteria</taxon>
        <taxon>Cellvibrionales</taxon>
        <taxon>Microbulbiferaceae</taxon>
        <taxon>Microbulbifer</taxon>
    </lineage>
</organism>
<gene>
    <name evidence="20" type="ORF">SAMN05216212_0500</name>
</gene>
<feature type="transmembrane region" description="Helical" evidence="19">
    <location>
        <begin position="59"/>
        <end position="84"/>
    </location>
</feature>
<evidence type="ECO:0000256" key="9">
    <source>
        <dbReference type="ARBA" id="ARBA00022617"/>
    </source>
</evidence>
<dbReference type="UniPathway" id="UPA00223"/>
<evidence type="ECO:0000256" key="6">
    <source>
        <dbReference type="ARBA" id="ARBA00022475"/>
    </source>
</evidence>
<comment type="cofactor">
    <cofactor evidence="18">
        <name>heme</name>
        <dbReference type="ChEBI" id="CHEBI:30413"/>
    </cofactor>
    <text evidence="18">The heme is bound between the two transmembrane subunits.</text>
</comment>
<evidence type="ECO:0000313" key="21">
    <source>
        <dbReference type="Proteomes" id="UP000199305"/>
    </source>
</evidence>
<evidence type="ECO:0000256" key="18">
    <source>
        <dbReference type="PIRSR" id="PIRSR000169-2"/>
    </source>
</evidence>
<dbReference type="CDD" id="cd03494">
    <property type="entry name" value="SQR_TypeC_SdhD"/>
    <property type="match status" value="1"/>
</dbReference>
<evidence type="ECO:0000313" key="20">
    <source>
        <dbReference type="EMBL" id="SDJ63580.1"/>
    </source>
</evidence>
<keyword evidence="10 19" id="KW-0812">Transmembrane</keyword>
<evidence type="ECO:0000256" key="11">
    <source>
        <dbReference type="ARBA" id="ARBA00022723"/>
    </source>
</evidence>
<feature type="binding site" evidence="17">
    <location>
        <position position="83"/>
    </location>
    <ligand>
        <name>a ubiquinone</name>
        <dbReference type="ChEBI" id="CHEBI:16389"/>
    </ligand>
</feature>
<dbReference type="GO" id="GO:0006099">
    <property type="term" value="P:tricarboxylic acid cycle"/>
    <property type="evidence" value="ECO:0007669"/>
    <property type="project" value="UniProtKB-UniRule"/>
</dbReference>
<evidence type="ECO:0000256" key="14">
    <source>
        <dbReference type="ARBA" id="ARBA00023004"/>
    </source>
</evidence>
<feature type="binding site" description="axial binding residue" evidence="18">
    <location>
        <position position="71"/>
    </location>
    <ligand>
        <name>heme</name>
        <dbReference type="ChEBI" id="CHEBI:30413"/>
        <note>ligand shared with second transmembrane subunit</note>
    </ligand>
    <ligandPart>
        <name>Fe</name>
        <dbReference type="ChEBI" id="CHEBI:18248"/>
    </ligandPart>
</feature>
<keyword evidence="9 18" id="KW-0349">Heme</keyword>
<dbReference type="RefSeq" id="WP_091507572.1">
    <property type="nucleotide sequence ID" value="NZ_FNFH01000001.1"/>
</dbReference>
<evidence type="ECO:0000256" key="5">
    <source>
        <dbReference type="ARBA" id="ARBA00022448"/>
    </source>
</evidence>
<feature type="transmembrane region" description="Helical" evidence="19">
    <location>
        <begin position="21"/>
        <end position="39"/>
    </location>
</feature>
<keyword evidence="5 16" id="KW-0813">Transport</keyword>
<evidence type="ECO:0000256" key="12">
    <source>
        <dbReference type="ARBA" id="ARBA00022982"/>
    </source>
</evidence>
<keyword evidence="15 16" id="KW-0472">Membrane</keyword>
<comment type="function">
    <text evidence="1 16">Membrane-anchoring subunit of succinate dehydrogenase (SDH).</text>
</comment>
<dbReference type="AlphaFoldDB" id="A0A1G8VEM5"/>
<dbReference type="OrthoDB" id="5612767at2"/>
<evidence type="ECO:0000256" key="2">
    <source>
        <dbReference type="ARBA" id="ARBA00004429"/>
    </source>
</evidence>
<dbReference type="GO" id="GO:0046872">
    <property type="term" value="F:metal ion binding"/>
    <property type="evidence" value="ECO:0007669"/>
    <property type="project" value="UniProtKB-KW"/>
</dbReference>
<dbReference type="GO" id="GO:0020037">
    <property type="term" value="F:heme binding"/>
    <property type="evidence" value="ECO:0007669"/>
    <property type="project" value="InterPro"/>
</dbReference>